<accession>A0A9Q3FPL8</accession>
<reference evidence="3" key="1">
    <citation type="submission" date="2021-03" db="EMBL/GenBank/DDBJ databases">
        <title>Draft genome sequence of rust myrtle Austropuccinia psidii MF-1, a brazilian biotype.</title>
        <authorList>
            <person name="Quecine M.C."/>
            <person name="Pachon D.M.R."/>
            <person name="Bonatelli M.L."/>
            <person name="Correr F.H."/>
            <person name="Franceschini L.M."/>
            <person name="Leite T.F."/>
            <person name="Margarido G.R.A."/>
            <person name="Almeida C.A."/>
            <person name="Ferrarezi J.A."/>
            <person name="Labate C.A."/>
        </authorList>
    </citation>
    <scope>NUCLEOTIDE SEQUENCE</scope>
    <source>
        <strain evidence="3">MF-1</strain>
    </source>
</reference>
<dbReference type="InterPro" id="IPR050951">
    <property type="entry name" value="Retrovirus_Pol_polyprotein"/>
</dbReference>
<dbReference type="PROSITE" id="PS50878">
    <property type="entry name" value="RT_POL"/>
    <property type="match status" value="1"/>
</dbReference>
<name>A0A9Q3FPL8_9BASI</name>
<dbReference type="GO" id="GO:0003824">
    <property type="term" value="F:catalytic activity"/>
    <property type="evidence" value="ECO:0007669"/>
    <property type="project" value="UniProtKB-KW"/>
</dbReference>
<dbReference type="InterPro" id="IPR043502">
    <property type="entry name" value="DNA/RNA_pol_sf"/>
</dbReference>
<dbReference type="InterPro" id="IPR041577">
    <property type="entry name" value="RT_RNaseH_2"/>
</dbReference>
<evidence type="ECO:0000256" key="1">
    <source>
        <dbReference type="ARBA" id="ARBA00023268"/>
    </source>
</evidence>
<keyword evidence="1" id="KW-0511">Multifunctional enzyme</keyword>
<keyword evidence="4" id="KW-1185">Reference proteome</keyword>
<dbReference type="SUPFAM" id="SSF56672">
    <property type="entry name" value="DNA/RNA polymerases"/>
    <property type="match status" value="1"/>
</dbReference>
<proteinExistence type="predicted"/>
<dbReference type="FunFam" id="3.30.70.270:FF:000020">
    <property type="entry name" value="Transposon Tf2-6 polyprotein-like Protein"/>
    <property type="match status" value="1"/>
</dbReference>
<gene>
    <name evidence="3" type="ORF">O181_081190</name>
</gene>
<organism evidence="3 4">
    <name type="scientific">Austropuccinia psidii MF-1</name>
    <dbReference type="NCBI Taxonomy" id="1389203"/>
    <lineage>
        <taxon>Eukaryota</taxon>
        <taxon>Fungi</taxon>
        <taxon>Dikarya</taxon>
        <taxon>Basidiomycota</taxon>
        <taxon>Pucciniomycotina</taxon>
        <taxon>Pucciniomycetes</taxon>
        <taxon>Pucciniales</taxon>
        <taxon>Sphaerophragmiaceae</taxon>
        <taxon>Austropuccinia</taxon>
    </lineage>
</organism>
<dbReference type="Gene3D" id="3.30.70.270">
    <property type="match status" value="2"/>
</dbReference>
<dbReference type="EMBL" id="AVOT02046134">
    <property type="protein sequence ID" value="MBW0541475.1"/>
    <property type="molecule type" value="Genomic_DNA"/>
</dbReference>
<protein>
    <recommendedName>
        <fullName evidence="2">Reverse transcriptase domain-containing protein</fullName>
    </recommendedName>
</protein>
<evidence type="ECO:0000259" key="2">
    <source>
        <dbReference type="PROSITE" id="PS50878"/>
    </source>
</evidence>
<dbReference type="Gene3D" id="3.10.10.10">
    <property type="entry name" value="HIV Type 1 Reverse Transcriptase, subunit A, domain 1"/>
    <property type="match status" value="1"/>
</dbReference>
<comment type="caution">
    <text evidence="3">The sequence shown here is derived from an EMBL/GenBank/DDBJ whole genome shotgun (WGS) entry which is preliminary data.</text>
</comment>
<dbReference type="CDD" id="cd01647">
    <property type="entry name" value="RT_LTR"/>
    <property type="match status" value="1"/>
</dbReference>
<dbReference type="PANTHER" id="PTHR37984">
    <property type="entry name" value="PROTEIN CBG26694"/>
    <property type="match status" value="1"/>
</dbReference>
<dbReference type="InterPro" id="IPR000477">
    <property type="entry name" value="RT_dom"/>
</dbReference>
<sequence length="385" mass="44878">MWKDPIHLMLRRPPYPASLETRKEIEKQINELLDMDVIRKMGHNAIVEITTPVLITWHDGKSRLCGDFRALNTYTKADRYPIPRIPHALDKLAKSRYITNMDCMKGFHHNGFKPNSMKLLRIICHMGIYEYTRMPFGIKNAPAHFQRMMDTIFQEEILKGWMVVYIDDIIIYSETWEDHVKYIDRVLSKCTPINIKISPKKCNFGQEELRALGHKVPGLSLEIDQNKVAEVLQNPVPKNIKEIQSFLGFASYYRNHIKRFSHITRSLYSLFSKDVVFEITKERRDAYEKIKYELTNAPVLIFPDFELPLRLYIHAACSQGLGVALHQRQIVDGEPREGVICYISSKLKDSEARYGATQTECLCLVRALERLHYHLEGAVFEVYTD</sequence>
<dbReference type="AlphaFoldDB" id="A0A9Q3FPL8"/>
<evidence type="ECO:0000313" key="3">
    <source>
        <dbReference type="EMBL" id="MBW0541475.1"/>
    </source>
</evidence>
<dbReference type="Pfam" id="PF00078">
    <property type="entry name" value="RVT_1"/>
    <property type="match status" value="1"/>
</dbReference>
<evidence type="ECO:0000313" key="4">
    <source>
        <dbReference type="Proteomes" id="UP000765509"/>
    </source>
</evidence>
<dbReference type="OrthoDB" id="8022549at2759"/>
<dbReference type="InterPro" id="IPR043128">
    <property type="entry name" value="Rev_trsase/Diguanyl_cyclase"/>
</dbReference>
<dbReference type="Proteomes" id="UP000765509">
    <property type="component" value="Unassembled WGS sequence"/>
</dbReference>
<dbReference type="Pfam" id="PF17919">
    <property type="entry name" value="RT_RNaseH_2"/>
    <property type="match status" value="1"/>
</dbReference>
<feature type="domain" description="Reverse transcriptase" evidence="2">
    <location>
        <begin position="1"/>
        <end position="216"/>
    </location>
</feature>
<dbReference type="PANTHER" id="PTHR37984:SF5">
    <property type="entry name" value="PROTEIN NYNRIN-LIKE"/>
    <property type="match status" value="1"/>
</dbReference>